<feature type="transmembrane region" description="Helical" evidence="1">
    <location>
        <begin position="12"/>
        <end position="30"/>
    </location>
</feature>
<dbReference type="RefSeq" id="WP_166537494.1">
    <property type="nucleotide sequence ID" value="NZ_JAABLM010000013.1"/>
</dbReference>
<feature type="transmembrane region" description="Helical" evidence="1">
    <location>
        <begin position="306"/>
        <end position="323"/>
    </location>
</feature>
<reference evidence="3" key="1">
    <citation type="submission" date="2020-01" db="EMBL/GenBank/DDBJ databases">
        <title>Sphingomonas sp. strain CSW-10.</title>
        <authorList>
            <person name="Chen W.-M."/>
        </authorList>
    </citation>
    <scope>NUCLEOTIDE SEQUENCE [LARGE SCALE GENOMIC DNA]</scope>
    <source>
        <strain evidence="3">NST-5</strain>
    </source>
</reference>
<feature type="transmembrane region" description="Helical" evidence="1">
    <location>
        <begin position="381"/>
        <end position="401"/>
    </location>
</feature>
<evidence type="ECO:0000256" key="1">
    <source>
        <dbReference type="SAM" id="Phobius"/>
    </source>
</evidence>
<accession>A0ABW9Z9V9</accession>
<evidence type="ECO:0000313" key="3">
    <source>
        <dbReference type="Proteomes" id="UP000798602"/>
    </source>
</evidence>
<dbReference type="Proteomes" id="UP000798602">
    <property type="component" value="Unassembled WGS sequence"/>
</dbReference>
<feature type="transmembrane region" description="Helical" evidence="1">
    <location>
        <begin position="108"/>
        <end position="124"/>
    </location>
</feature>
<sequence length="405" mass="47523">MRHLKFIESVFFGYFINFVLLIYCVTRFLFYSSMEAGYGDENIFISNLEYLKTAGFIAAVESQISVPHSILVYPLTLIFETHIALRIVNLLLLITLTIYVFKKFKWRNYFLLLFYLFSGSAFFIGTNDGLFHFSLVIFILESYLYINSKKQSLSIALVFLTIAFFTREMFILYLPCCLFLLLGAYKVRKFEKLADFAPAIITFLIFIILNIPSICENHALSYEKKDGVGGNTWVERQYLSQLYANEGKIKNYSHVSWNEVSDYKLKYGENSLPKNSFEHLYFDISLTLKEFVKDFLYMLKDSIRQMGLTQIIIFIIPLVYIRRKPIEGFVIPLISLLTYFIFSLIIISYVEMRWLVPISIVSIVYFENFRLDYTSKNWKQIYFTNVVTVSLIMIYGIVKLVPKII</sequence>
<proteinExistence type="predicted"/>
<feature type="transmembrane region" description="Helical" evidence="1">
    <location>
        <begin position="329"/>
        <end position="347"/>
    </location>
</feature>
<feature type="transmembrane region" description="Helical" evidence="1">
    <location>
        <begin position="153"/>
        <end position="184"/>
    </location>
</feature>
<organism evidence="2 3">
    <name type="scientific">Flavobacterium ichthyis</name>
    <dbReference type="NCBI Taxonomy" id="2698827"/>
    <lineage>
        <taxon>Bacteria</taxon>
        <taxon>Pseudomonadati</taxon>
        <taxon>Bacteroidota</taxon>
        <taxon>Flavobacteriia</taxon>
        <taxon>Flavobacteriales</taxon>
        <taxon>Flavobacteriaceae</taxon>
        <taxon>Flavobacterium</taxon>
    </lineage>
</organism>
<gene>
    <name evidence="2" type="ORF">GV828_10715</name>
</gene>
<feature type="transmembrane region" description="Helical" evidence="1">
    <location>
        <begin position="196"/>
        <end position="215"/>
    </location>
</feature>
<name>A0ABW9Z9V9_9FLAO</name>
<feature type="transmembrane region" description="Helical" evidence="1">
    <location>
        <begin position="83"/>
        <end position="101"/>
    </location>
</feature>
<keyword evidence="1" id="KW-1133">Transmembrane helix</keyword>
<evidence type="ECO:0008006" key="4">
    <source>
        <dbReference type="Google" id="ProtNLM"/>
    </source>
</evidence>
<keyword evidence="1" id="KW-0472">Membrane</keyword>
<evidence type="ECO:0000313" key="2">
    <source>
        <dbReference type="EMBL" id="NBL65672.1"/>
    </source>
</evidence>
<dbReference type="EMBL" id="JAABLM010000013">
    <property type="protein sequence ID" value="NBL65672.1"/>
    <property type="molecule type" value="Genomic_DNA"/>
</dbReference>
<comment type="caution">
    <text evidence="2">The sequence shown here is derived from an EMBL/GenBank/DDBJ whole genome shotgun (WGS) entry which is preliminary data.</text>
</comment>
<protein>
    <recommendedName>
        <fullName evidence="4">Glycosyltransferase RgtA/B/C/D-like domain-containing protein</fullName>
    </recommendedName>
</protein>
<keyword evidence="1" id="KW-0812">Transmembrane</keyword>
<keyword evidence="3" id="KW-1185">Reference proteome</keyword>